<gene>
    <name evidence="1" type="ORF">C464_12910</name>
</gene>
<dbReference type="EMBL" id="AOJL01000055">
    <property type="protein sequence ID" value="ELZ44912.1"/>
    <property type="molecule type" value="Genomic_DNA"/>
</dbReference>
<comment type="caution">
    <text evidence="1">The sequence shown here is derived from an EMBL/GenBank/DDBJ whole genome shotgun (WGS) entry which is preliminary data.</text>
</comment>
<name>M0EDF2_9EURY</name>
<evidence type="ECO:0000313" key="1">
    <source>
        <dbReference type="EMBL" id="ELZ44912.1"/>
    </source>
</evidence>
<dbReference type="Proteomes" id="UP000011509">
    <property type="component" value="Unassembled WGS sequence"/>
</dbReference>
<sequence length="87" mass="9447">MATILFTGWRPIVVAEQPGCLVTADPWSLVVLFVVSVPRVAVFDRQLSVPLPVGRLVDFVNVDMTTLAQRDHVGDTVVGVVSVDVME</sequence>
<protein>
    <submittedName>
        <fullName evidence="1">Uncharacterized protein</fullName>
    </submittedName>
</protein>
<accession>M0EDF2</accession>
<reference evidence="1 2" key="1">
    <citation type="journal article" date="2014" name="PLoS Genet.">
        <title>Phylogenetically driven sequencing of extremely halophilic archaea reveals strategies for static and dynamic osmo-response.</title>
        <authorList>
            <person name="Becker E.A."/>
            <person name="Seitzer P.M."/>
            <person name="Tritt A."/>
            <person name="Larsen D."/>
            <person name="Krusor M."/>
            <person name="Yao A.I."/>
            <person name="Wu D."/>
            <person name="Madern D."/>
            <person name="Eisen J.A."/>
            <person name="Darling A.E."/>
            <person name="Facciotti M.T."/>
        </authorList>
    </citation>
    <scope>NUCLEOTIDE SEQUENCE [LARGE SCALE GENOMIC DNA]</scope>
    <source>
        <strain evidence="1 2">DSM 10284</strain>
    </source>
</reference>
<keyword evidence="2" id="KW-1185">Reference proteome</keyword>
<proteinExistence type="predicted"/>
<dbReference type="AlphaFoldDB" id="M0EDF2"/>
<organism evidence="1 2">
    <name type="scientific">Halorubrum coriense DSM 10284</name>
    <dbReference type="NCBI Taxonomy" id="1227466"/>
    <lineage>
        <taxon>Archaea</taxon>
        <taxon>Methanobacteriati</taxon>
        <taxon>Methanobacteriota</taxon>
        <taxon>Stenosarchaea group</taxon>
        <taxon>Halobacteria</taxon>
        <taxon>Halobacteriales</taxon>
        <taxon>Haloferacaceae</taxon>
        <taxon>Halorubrum</taxon>
    </lineage>
</organism>
<evidence type="ECO:0000313" key="2">
    <source>
        <dbReference type="Proteomes" id="UP000011509"/>
    </source>
</evidence>